<feature type="binding site" evidence="7">
    <location>
        <position position="227"/>
    </location>
    <ligand>
        <name>Mg(2+)</name>
        <dbReference type="ChEBI" id="CHEBI:18420"/>
    </ligand>
</feature>
<accession>A0A7Y9LSJ9</accession>
<feature type="transmembrane region" description="Helical" evidence="8">
    <location>
        <begin position="6"/>
        <end position="25"/>
    </location>
</feature>
<keyword evidence="4 8" id="KW-0812">Transmembrane</keyword>
<protein>
    <submittedName>
        <fullName evidence="9">UDP-GlcNAc:undecaprenyl-phosphate GlcNAc-1-phosphate transferase</fullName>
        <ecNumber evidence="9">2.7.8.33</ecNumber>
    </submittedName>
</protein>
<dbReference type="GO" id="GO:0044038">
    <property type="term" value="P:cell wall macromolecule biosynthetic process"/>
    <property type="evidence" value="ECO:0007669"/>
    <property type="project" value="TreeGrafter"/>
</dbReference>
<keyword evidence="6 8" id="KW-0472">Membrane</keyword>
<dbReference type="PROSITE" id="PS01348">
    <property type="entry name" value="MRAY_2"/>
    <property type="match status" value="1"/>
</dbReference>
<dbReference type="RefSeq" id="WP_179388525.1">
    <property type="nucleotide sequence ID" value="NZ_JACBYQ010000001.1"/>
</dbReference>
<evidence type="ECO:0000313" key="10">
    <source>
        <dbReference type="Proteomes" id="UP000521748"/>
    </source>
</evidence>
<evidence type="ECO:0000256" key="5">
    <source>
        <dbReference type="ARBA" id="ARBA00022989"/>
    </source>
</evidence>
<dbReference type="AlphaFoldDB" id="A0A7Y9LSJ9"/>
<feature type="transmembrane region" description="Helical" evidence="8">
    <location>
        <begin position="108"/>
        <end position="130"/>
    </location>
</feature>
<dbReference type="GO" id="GO:0009103">
    <property type="term" value="P:lipopolysaccharide biosynthetic process"/>
    <property type="evidence" value="ECO:0007669"/>
    <property type="project" value="TreeGrafter"/>
</dbReference>
<evidence type="ECO:0000256" key="4">
    <source>
        <dbReference type="ARBA" id="ARBA00022692"/>
    </source>
</evidence>
<keyword evidence="2" id="KW-1003">Cell membrane</keyword>
<dbReference type="GO" id="GO:0036380">
    <property type="term" value="F:UDP-N-acetylglucosamine-undecaprenyl-phosphate N-acetylglucosaminephosphotransferase activity"/>
    <property type="evidence" value="ECO:0007669"/>
    <property type="project" value="UniProtKB-EC"/>
</dbReference>
<evidence type="ECO:0000256" key="1">
    <source>
        <dbReference type="ARBA" id="ARBA00004651"/>
    </source>
</evidence>
<dbReference type="PANTHER" id="PTHR22926">
    <property type="entry name" value="PHOSPHO-N-ACETYLMURAMOYL-PENTAPEPTIDE-TRANSFERASE"/>
    <property type="match status" value="1"/>
</dbReference>
<feature type="binding site" evidence="7">
    <location>
        <position position="159"/>
    </location>
    <ligand>
        <name>Mg(2+)</name>
        <dbReference type="ChEBI" id="CHEBI:18420"/>
    </ligand>
</feature>
<feature type="transmembrane region" description="Helical" evidence="8">
    <location>
        <begin position="263"/>
        <end position="286"/>
    </location>
</feature>
<dbReference type="Pfam" id="PF00953">
    <property type="entry name" value="Glycos_transf_4"/>
    <property type="match status" value="1"/>
</dbReference>
<feature type="transmembrane region" description="Helical" evidence="8">
    <location>
        <begin position="198"/>
        <end position="218"/>
    </location>
</feature>
<dbReference type="EMBL" id="JACBYQ010000001">
    <property type="protein sequence ID" value="NYE94808.1"/>
    <property type="molecule type" value="Genomic_DNA"/>
</dbReference>
<name>A0A7Y9LSJ9_9MICC</name>
<evidence type="ECO:0000256" key="7">
    <source>
        <dbReference type="PIRSR" id="PIRSR600715-1"/>
    </source>
</evidence>
<evidence type="ECO:0000313" key="9">
    <source>
        <dbReference type="EMBL" id="NYE94808.1"/>
    </source>
</evidence>
<dbReference type="GO" id="GO:0046872">
    <property type="term" value="F:metal ion binding"/>
    <property type="evidence" value="ECO:0007669"/>
    <property type="project" value="UniProtKB-KW"/>
</dbReference>
<feature type="transmembrane region" description="Helical" evidence="8">
    <location>
        <begin position="78"/>
        <end position="96"/>
    </location>
</feature>
<keyword evidence="5 8" id="KW-1133">Transmembrane helix</keyword>
<dbReference type="Proteomes" id="UP000521748">
    <property type="component" value="Unassembled WGS sequence"/>
</dbReference>
<feature type="transmembrane region" description="Helical" evidence="8">
    <location>
        <begin position="142"/>
        <end position="160"/>
    </location>
</feature>
<dbReference type="InterPro" id="IPR018480">
    <property type="entry name" value="PNAcMuramoyl-5peptid_Trfase_CS"/>
</dbReference>
<dbReference type="InterPro" id="IPR000715">
    <property type="entry name" value="Glycosyl_transferase_4"/>
</dbReference>
<feature type="transmembrane region" description="Helical" evidence="8">
    <location>
        <begin position="342"/>
        <end position="360"/>
    </location>
</feature>
<evidence type="ECO:0000256" key="8">
    <source>
        <dbReference type="SAM" id="Phobius"/>
    </source>
</evidence>
<gene>
    <name evidence="9" type="ORF">FHU41_001029</name>
</gene>
<feature type="transmembrane region" description="Helical" evidence="8">
    <location>
        <begin position="230"/>
        <end position="251"/>
    </location>
</feature>
<dbReference type="EC" id="2.7.8.33" evidence="9"/>
<reference evidence="9 10" key="1">
    <citation type="submission" date="2020-07" db="EMBL/GenBank/DDBJ databases">
        <title>Sequencing the genomes of 1000 actinobacteria strains.</title>
        <authorList>
            <person name="Klenk H.-P."/>
        </authorList>
    </citation>
    <scope>NUCLEOTIDE SEQUENCE [LARGE SCALE GENOMIC DNA]</scope>
    <source>
        <strain evidence="9 10">DSM 102047</strain>
    </source>
</reference>
<evidence type="ECO:0000256" key="6">
    <source>
        <dbReference type="ARBA" id="ARBA00023136"/>
    </source>
</evidence>
<keyword evidence="7" id="KW-0479">Metal-binding</keyword>
<dbReference type="PANTHER" id="PTHR22926:SF3">
    <property type="entry name" value="UNDECAPRENYL-PHOSPHATE ALPHA-N-ACETYLGLUCOSAMINYL 1-PHOSPHATE TRANSFERASE"/>
    <property type="match status" value="1"/>
</dbReference>
<dbReference type="GO" id="GO:0005886">
    <property type="term" value="C:plasma membrane"/>
    <property type="evidence" value="ECO:0007669"/>
    <property type="project" value="UniProtKB-SubCell"/>
</dbReference>
<dbReference type="CDD" id="cd06853">
    <property type="entry name" value="GT_WecA_like"/>
    <property type="match status" value="1"/>
</dbReference>
<comment type="cofactor">
    <cofactor evidence="7">
        <name>Mg(2+)</name>
        <dbReference type="ChEBI" id="CHEBI:18420"/>
    </cofactor>
</comment>
<keyword evidence="7" id="KW-0460">Magnesium</keyword>
<keyword evidence="10" id="KW-1185">Reference proteome</keyword>
<keyword evidence="3 9" id="KW-0808">Transferase</keyword>
<evidence type="ECO:0000256" key="3">
    <source>
        <dbReference type="ARBA" id="ARBA00022679"/>
    </source>
</evidence>
<evidence type="ECO:0000256" key="2">
    <source>
        <dbReference type="ARBA" id="ARBA00022475"/>
    </source>
</evidence>
<comment type="caution">
    <text evidence="9">The sequence shown here is derived from an EMBL/GenBank/DDBJ whole genome shotgun (WGS) entry which is preliminary data.</text>
</comment>
<feature type="transmembrane region" description="Helical" evidence="8">
    <location>
        <begin position="316"/>
        <end position="336"/>
    </location>
</feature>
<organism evidence="9 10">
    <name type="scientific">Psychromicrobium silvestre</name>
    <dbReference type="NCBI Taxonomy" id="1645614"/>
    <lineage>
        <taxon>Bacteria</taxon>
        <taxon>Bacillati</taxon>
        <taxon>Actinomycetota</taxon>
        <taxon>Actinomycetes</taxon>
        <taxon>Micrococcales</taxon>
        <taxon>Micrococcaceae</taxon>
        <taxon>Psychromicrobium</taxon>
    </lineage>
</organism>
<proteinExistence type="predicted"/>
<dbReference type="GO" id="GO:0071555">
    <property type="term" value="P:cell wall organization"/>
    <property type="evidence" value="ECO:0007669"/>
    <property type="project" value="TreeGrafter"/>
</dbReference>
<feature type="transmembrane region" description="Helical" evidence="8">
    <location>
        <begin position="167"/>
        <end position="186"/>
    </location>
</feature>
<feature type="transmembrane region" description="Helical" evidence="8">
    <location>
        <begin position="45"/>
        <end position="66"/>
    </location>
</feature>
<comment type="subcellular location">
    <subcellularLocation>
        <location evidence="1">Cell membrane</location>
        <topology evidence="1">Multi-pass membrane protein</topology>
    </subcellularLocation>
</comment>
<sequence length="386" mass="41678">MTIYLLMMALAAVLSYAATWGARGLARKFQVYTPIRERDVHSDRVARLGGVGLFVGFAVVLVVASNTYFVKGIFKDTFGPWGILIGAAIVVAVGIVDDVIDLRWWIKLLGQIAGALVVATWGVRMLVFPWPGGPLPIDSKPLQFILTVFFIVLVMNAFNFIDGLDGLAVGVAAISGLAFFLGSYWVRRSSGVTDWSDLSTLLMALLVGICVGFLVHNWHPAKIFMGDSGSMLIGLIVASGSIAALGQKVVGNGFYDRIGGVSAIVPIVLPVAILLVPLLDLSLAVVRRTMAGRSPFAADRGHLHHRLLDLGYSHRGAVLLMYAWTFVMAFGGIAFAFFRWQLVIIVDLIVVSLMVLITVLRAKQLSRNHELGTERNPVQGESTAGS</sequence>